<dbReference type="PROSITE" id="PS50878">
    <property type="entry name" value="RT_POL"/>
    <property type="match status" value="1"/>
</dbReference>
<evidence type="ECO:0000259" key="1">
    <source>
        <dbReference type="PROSITE" id="PS50878"/>
    </source>
</evidence>
<dbReference type="InterPro" id="IPR000477">
    <property type="entry name" value="RT_dom"/>
</dbReference>
<proteinExistence type="predicted"/>
<evidence type="ECO:0000313" key="3">
    <source>
        <dbReference type="Proteomes" id="UP000001299"/>
    </source>
</evidence>
<organism evidence="2 3">
    <name type="scientific">Butyrivibrio proteoclasticus (strain ATCC 51982 / DSM 14932 / B316)</name>
    <name type="common">Clostridium proteoclasticum</name>
    <dbReference type="NCBI Taxonomy" id="515622"/>
    <lineage>
        <taxon>Bacteria</taxon>
        <taxon>Bacillati</taxon>
        <taxon>Bacillota</taxon>
        <taxon>Clostridia</taxon>
        <taxon>Lachnospirales</taxon>
        <taxon>Lachnospiraceae</taxon>
        <taxon>Butyrivibrio</taxon>
    </lineage>
</organism>
<keyword evidence="2" id="KW-0548">Nucleotidyltransferase</keyword>
<dbReference type="GO" id="GO:0003964">
    <property type="term" value="F:RNA-directed DNA polymerase activity"/>
    <property type="evidence" value="ECO:0007669"/>
    <property type="project" value="UniProtKB-KW"/>
</dbReference>
<dbReference type="EMBL" id="CP001811">
    <property type="protein sequence ID" value="ADL35800.1"/>
    <property type="molecule type" value="Genomic_DNA"/>
</dbReference>
<keyword evidence="2" id="KW-0695">RNA-directed DNA polymerase</keyword>
<feature type="domain" description="Reverse transcriptase" evidence="1">
    <location>
        <begin position="100"/>
        <end position="350"/>
    </location>
</feature>
<dbReference type="InterPro" id="IPR043502">
    <property type="entry name" value="DNA/RNA_pol_sf"/>
</dbReference>
<keyword evidence="3" id="KW-1185">Reference proteome</keyword>
<dbReference type="STRING" id="515622.bpr_III112"/>
<dbReference type="Proteomes" id="UP000001299">
    <property type="component" value="Chromosome 2"/>
</dbReference>
<dbReference type="SUPFAM" id="SSF56672">
    <property type="entry name" value="DNA/RNA polymerases"/>
    <property type="match status" value="1"/>
</dbReference>
<dbReference type="InterPro" id="IPR030931">
    <property type="entry name" value="Group_II_RT_mat"/>
</dbReference>
<dbReference type="NCBIfam" id="TIGR04416">
    <property type="entry name" value="group_II_RT_mat"/>
    <property type="match status" value="1"/>
</dbReference>
<dbReference type="InterPro" id="IPR013597">
    <property type="entry name" value="Mat_intron_G2"/>
</dbReference>
<dbReference type="PANTHER" id="PTHR34047:SF8">
    <property type="entry name" value="PROTEIN YKFC"/>
    <property type="match status" value="1"/>
</dbReference>
<evidence type="ECO:0000313" key="2">
    <source>
        <dbReference type="EMBL" id="ADL35800.1"/>
    </source>
</evidence>
<gene>
    <name evidence="2" type="ordered locus">bpr_III112</name>
</gene>
<keyword evidence="2" id="KW-0808">Transferase</keyword>
<dbReference type="HOGENOM" id="CLU_013584_6_0_9"/>
<dbReference type="Pfam" id="PF08388">
    <property type="entry name" value="GIIM"/>
    <property type="match status" value="1"/>
</dbReference>
<protein>
    <submittedName>
        <fullName evidence="2">RNA-directed DNA polymerase</fullName>
    </submittedName>
</protein>
<dbReference type="Pfam" id="PF00078">
    <property type="entry name" value="RVT_1"/>
    <property type="match status" value="1"/>
</dbReference>
<dbReference type="KEGG" id="bpb:bpr_III112"/>
<name>E0S318_BUTPB</name>
<reference evidence="2 3" key="1">
    <citation type="journal article" date="2010" name="PLoS ONE">
        <title>The glycobiome of the rumen bacterium Butyrivibrio proteoclasticus B316(T) highlights adaptation to a polysaccharide-rich environment.</title>
        <authorList>
            <person name="Kelly W.J."/>
            <person name="Leahy S.C."/>
            <person name="Altermann E."/>
            <person name="Yeoman C.J."/>
            <person name="Dunne J.C."/>
            <person name="Kong Z."/>
            <person name="Pacheco D.M."/>
            <person name="Li D."/>
            <person name="Noel S.J."/>
            <person name="Moon C.D."/>
            <person name="Cookson A.L."/>
            <person name="Attwood G.T."/>
        </authorList>
    </citation>
    <scope>NUCLEOTIDE SEQUENCE [LARGE SCALE GENOMIC DNA]</scope>
    <source>
        <strain evidence="3">ATCC 51982 / DSM 14932 / B316</strain>
    </source>
</reference>
<accession>E0S318</accession>
<dbReference type="eggNOG" id="COG3344">
    <property type="taxonomic scope" value="Bacteria"/>
</dbReference>
<dbReference type="InterPro" id="IPR051083">
    <property type="entry name" value="GrpII_Intron_Splice-Mob/Def"/>
</dbReference>
<dbReference type="AlphaFoldDB" id="E0S318"/>
<sequence>MPLEGRRERAIPQSPAMQSYIFEETLSIHRGGTIMLTKLERISQLSKENPEMVFTSIGHLIDKEMLMECHNKMEKDKAVGIDGVTKEEYGNNLDENLDRLIASLKKKSYRPQPAKRVEIPKGNGKTRPLSIYCYEDKLVQEALRRILEAVFEPHFYEEMMGFRNGRSCHMALRKLNSMIEKQKTNYILDADIKGFFDHIDHRWAVKFVESRIKDPNVIRLVRRMLKSGIIKDFQYEETEEGSGQGSVCSPVIANIYMHYVFLWWFNDVVKPQLRDYAGAVVYADDFVVCFQYKDEAEQFYKRLKHRMEYFGLELEESKSRLIEFGRFAERDRRNRGQGKPETFDFLGFTHYCSKSRNGKFRVKRKTSKKKFTKKCKEVNRWLADMRTLPLQEIIKRVNSMLVGYFHYYGITDNSKAISDFKYIVRKLLFKWLNRRSQRRSYNWGQFNDMLRDYPLATPRTYVSIYE</sequence>
<dbReference type="PANTHER" id="PTHR34047">
    <property type="entry name" value="NUCLEAR INTRON MATURASE 1, MITOCHONDRIAL-RELATED"/>
    <property type="match status" value="1"/>
</dbReference>
<dbReference type="CDD" id="cd01651">
    <property type="entry name" value="RT_G2_intron"/>
    <property type="match status" value="1"/>
</dbReference>